<dbReference type="GO" id="GO:0003729">
    <property type="term" value="F:mRNA binding"/>
    <property type="evidence" value="ECO:0007669"/>
    <property type="project" value="TreeGrafter"/>
</dbReference>
<dbReference type="SMART" id="SM00360">
    <property type="entry name" value="RRM"/>
    <property type="match status" value="2"/>
</dbReference>
<keyword evidence="7" id="KW-0687">Ribonucleoprotein</keyword>
<evidence type="ECO:0000256" key="6">
    <source>
        <dbReference type="ARBA" id="ARBA00022884"/>
    </source>
</evidence>
<sequence length="281" mass="30005">MAASSSASFLLLLPSSSSTRVLLPNAAPRFPARAASSSAALPSLSLAASAKPLSAVSSTRSLGQALVPHVSASPRVDTEEEAFTGQREDDEPRFPAELKLFVGNLPFSVDSAQLAQTFSRAGTVEMVEVIYDKLTGKSRGFGFVTMSTVEEVEAAVDLFSGYEIQGRPLRVNSGPPPSRDGPPPRRFRNGSESDSTNRVYVGNLSWSVDDQGLQSFFSEVGSVVDARVVIDRETGRSKGFGFVTFSSTNEADSAISSFNGAELDGRAIRVTIAEARQRRQF</sequence>
<dbReference type="Gene3D" id="3.30.70.330">
    <property type="match status" value="2"/>
</dbReference>
<dbReference type="InterPro" id="IPR012677">
    <property type="entry name" value="Nucleotide-bd_a/b_plait_sf"/>
</dbReference>
<evidence type="ECO:0000256" key="1">
    <source>
        <dbReference type="ARBA" id="ARBA00004229"/>
    </source>
</evidence>
<protein>
    <recommendedName>
        <fullName evidence="11">RRM domain-containing protein</fullName>
    </recommendedName>
</protein>
<evidence type="ECO:0000313" key="12">
    <source>
        <dbReference type="EMBL" id="CAA2615547.1"/>
    </source>
</evidence>
<dbReference type="GO" id="GO:1901259">
    <property type="term" value="P:chloroplast rRNA processing"/>
    <property type="evidence" value="ECO:0007669"/>
    <property type="project" value="TreeGrafter"/>
</dbReference>
<keyword evidence="13" id="KW-1185">Reference proteome</keyword>
<keyword evidence="6 8" id="KW-0694">RNA-binding</keyword>
<dbReference type="InterPro" id="IPR000504">
    <property type="entry name" value="RRM_dom"/>
</dbReference>
<reference evidence="12 13" key="1">
    <citation type="submission" date="2019-12" db="EMBL/GenBank/DDBJ databases">
        <authorList>
            <person name="Scholz U."/>
            <person name="Mascher M."/>
            <person name="Fiebig A."/>
        </authorList>
    </citation>
    <scope>NUCLEOTIDE SEQUENCE</scope>
</reference>
<dbReference type="InterPro" id="IPR050502">
    <property type="entry name" value="Euk_RNA-bind_prot"/>
</dbReference>
<accession>A0A7I8ID01</accession>
<keyword evidence="2" id="KW-0150">Chloroplast</keyword>
<dbReference type="Pfam" id="PF00076">
    <property type="entry name" value="RRM_1"/>
    <property type="match status" value="2"/>
</dbReference>
<feature type="region of interest" description="Disordered" evidence="9">
    <location>
        <begin position="71"/>
        <end position="90"/>
    </location>
</feature>
<dbReference type="InterPro" id="IPR048289">
    <property type="entry name" value="RRM2_NsCP33-like"/>
</dbReference>
<keyword evidence="5" id="KW-0677">Repeat</keyword>
<dbReference type="CDD" id="cd21608">
    <property type="entry name" value="RRM2_NsCP33_like"/>
    <property type="match status" value="1"/>
</dbReference>
<dbReference type="GO" id="GO:0009535">
    <property type="term" value="C:chloroplast thylakoid membrane"/>
    <property type="evidence" value="ECO:0007669"/>
    <property type="project" value="TreeGrafter"/>
</dbReference>
<dbReference type="GO" id="GO:0006397">
    <property type="term" value="P:mRNA processing"/>
    <property type="evidence" value="ECO:0007669"/>
    <property type="project" value="UniProtKB-KW"/>
</dbReference>
<keyword evidence="10" id="KW-0732">Signal</keyword>
<name>A0A7I8ID01_SPIIN</name>
<gene>
    <name evidence="12" type="ORF">SI7747_02001804</name>
</gene>
<feature type="region of interest" description="Disordered" evidence="9">
    <location>
        <begin position="167"/>
        <end position="195"/>
    </location>
</feature>
<dbReference type="InterPro" id="IPR035979">
    <property type="entry name" value="RBD_domain_sf"/>
</dbReference>
<evidence type="ECO:0000256" key="9">
    <source>
        <dbReference type="SAM" id="MobiDB-lite"/>
    </source>
</evidence>
<dbReference type="AlphaFoldDB" id="A0A7I8ID01"/>
<evidence type="ECO:0000256" key="8">
    <source>
        <dbReference type="PROSITE-ProRule" id="PRU00176"/>
    </source>
</evidence>
<organism evidence="12">
    <name type="scientific">Spirodela intermedia</name>
    <name type="common">Intermediate duckweed</name>
    <dbReference type="NCBI Taxonomy" id="51605"/>
    <lineage>
        <taxon>Eukaryota</taxon>
        <taxon>Viridiplantae</taxon>
        <taxon>Streptophyta</taxon>
        <taxon>Embryophyta</taxon>
        <taxon>Tracheophyta</taxon>
        <taxon>Spermatophyta</taxon>
        <taxon>Magnoliopsida</taxon>
        <taxon>Liliopsida</taxon>
        <taxon>Araceae</taxon>
        <taxon>Lemnoideae</taxon>
        <taxon>Spirodela</taxon>
    </lineage>
</organism>
<feature type="domain" description="RRM" evidence="11">
    <location>
        <begin position="197"/>
        <end position="275"/>
    </location>
</feature>
<evidence type="ECO:0000256" key="10">
    <source>
        <dbReference type="SAM" id="SignalP"/>
    </source>
</evidence>
<evidence type="ECO:0000256" key="4">
    <source>
        <dbReference type="ARBA" id="ARBA00022664"/>
    </source>
</evidence>
<comment type="subcellular location">
    <subcellularLocation>
        <location evidence="1">Plastid</location>
        <location evidence="1">Chloroplast</location>
    </subcellularLocation>
</comment>
<feature type="chain" id="PRO_5029865753" description="RRM domain-containing protein" evidence="10">
    <location>
        <begin position="19"/>
        <end position="281"/>
    </location>
</feature>
<proteinExistence type="predicted"/>
<dbReference type="PANTHER" id="PTHR48025:SF1">
    <property type="entry name" value="RRM DOMAIN-CONTAINING PROTEIN"/>
    <property type="match status" value="1"/>
</dbReference>
<dbReference type="Proteomes" id="UP001189122">
    <property type="component" value="Unassembled WGS sequence"/>
</dbReference>
<keyword evidence="4" id="KW-0507">mRNA processing</keyword>
<evidence type="ECO:0000256" key="5">
    <source>
        <dbReference type="ARBA" id="ARBA00022737"/>
    </source>
</evidence>
<keyword evidence="3" id="KW-0934">Plastid</keyword>
<evidence type="ECO:0000256" key="7">
    <source>
        <dbReference type="ARBA" id="ARBA00023274"/>
    </source>
</evidence>
<dbReference type="GO" id="GO:1990904">
    <property type="term" value="C:ribonucleoprotein complex"/>
    <property type="evidence" value="ECO:0007669"/>
    <property type="project" value="UniProtKB-KW"/>
</dbReference>
<dbReference type="SUPFAM" id="SSF54928">
    <property type="entry name" value="RNA-binding domain, RBD"/>
    <property type="match status" value="2"/>
</dbReference>
<evidence type="ECO:0000256" key="3">
    <source>
        <dbReference type="ARBA" id="ARBA00022640"/>
    </source>
</evidence>
<evidence type="ECO:0000259" key="11">
    <source>
        <dbReference type="PROSITE" id="PS50102"/>
    </source>
</evidence>
<feature type="domain" description="RRM" evidence="11">
    <location>
        <begin position="98"/>
        <end position="176"/>
    </location>
</feature>
<evidence type="ECO:0000256" key="2">
    <source>
        <dbReference type="ARBA" id="ARBA00022528"/>
    </source>
</evidence>
<dbReference type="EMBL" id="CACRZD030000002">
    <property type="protein sequence ID" value="CAA6655264.1"/>
    <property type="molecule type" value="Genomic_DNA"/>
</dbReference>
<evidence type="ECO:0000313" key="13">
    <source>
        <dbReference type="Proteomes" id="UP001189122"/>
    </source>
</evidence>
<dbReference type="PROSITE" id="PS50102">
    <property type="entry name" value="RRM"/>
    <property type="match status" value="2"/>
</dbReference>
<dbReference type="PANTHER" id="PTHR48025">
    <property type="entry name" value="OS02G0815200 PROTEIN"/>
    <property type="match status" value="1"/>
</dbReference>
<dbReference type="EMBL" id="LR743589">
    <property type="protein sequence ID" value="CAA2615547.1"/>
    <property type="molecule type" value="Genomic_DNA"/>
</dbReference>
<feature type="signal peptide" evidence="10">
    <location>
        <begin position="1"/>
        <end position="18"/>
    </location>
</feature>